<dbReference type="InterPro" id="IPR001173">
    <property type="entry name" value="Glyco_trans_2-like"/>
</dbReference>
<dbReference type="AlphaFoldDB" id="A0A9X5CCF3"/>
<dbReference type="Gene3D" id="1.25.40.10">
    <property type="entry name" value="Tetratricopeptide repeat domain"/>
    <property type="match status" value="1"/>
</dbReference>
<dbReference type="OrthoDB" id="9815923at2"/>
<dbReference type="EMBL" id="VIRB01000054">
    <property type="protein sequence ID" value="NDO68661.1"/>
    <property type="molecule type" value="Genomic_DNA"/>
</dbReference>
<dbReference type="RefSeq" id="WP_004071901.1">
    <property type="nucleotide sequence ID" value="NZ_VIRB01000054.1"/>
</dbReference>
<dbReference type="InterPro" id="IPR011990">
    <property type="entry name" value="TPR-like_helical_dom_sf"/>
</dbReference>
<dbReference type="Proteomes" id="UP000474104">
    <property type="component" value="Unassembled WGS sequence"/>
</dbReference>
<evidence type="ECO:0000259" key="1">
    <source>
        <dbReference type="Pfam" id="PF00535"/>
    </source>
</evidence>
<comment type="caution">
    <text evidence="2">The sequence shown here is derived from an EMBL/GenBank/DDBJ whole genome shotgun (WGS) entry which is preliminary data.</text>
</comment>
<feature type="domain" description="Glycosyltransferase 2-like" evidence="1">
    <location>
        <begin position="7"/>
        <end position="123"/>
    </location>
</feature>
<reference evidence="2 3" key="1">
    <citation type="submission" date="2019-07" db="EMBL/GenBank/DDBJ databases">
        <title>Draft genome sequences of 15 bacterial species constituting the stable defined intestinal microbiota of the GM15 gnotobiotic mouse model.</title>
        <authorList>
            <person name="Elie C."/>
            <person name="Mathieu A."/>
            <person name="Saliou A."/>
            <person name="Darnaud M."/>
            <person name="Leulier F."/>
            <person name="Tamellini A."/>
        </authorList>
    </citation>
    <scope>NUCLEOTIDE SEQUENCE [LARGE SCALE GENOMIC DNA]</scope>
    <source>
        <strain evidence="3">ASF 502</strain>
    </source>
</reference>
<evidence type="ECO:0000313" key="2">
    <source>
        <dbReference type="EMBL" id="NDO68661.1"/>
    </source>
</evidence>
<sequence length="357" mass="41142">MKTIGLVMIVKNESRSLEKCLSHAQKLVDGIYITDTGSTDNTVEIAEKFHAHISRFEWNNDFSAARNYALEQSPCDWNLILDADEYLISGSKKDLLTFIEKGDHIGAVQLNNSYKEANGEISQSCLCITRVIPKGTRFEGRMHEQVVSDLPIALLPLVFEHDGYMLEGKGERNLQVLLEELKDKPKDPYILYQAARTLWIMKDYTRADQYFERFYQTVPFSGTGYRANGVISYIYNLIELKKYETGFKIIENEQKRLAPYADYHFACGTFYTQAIFSDVQRYINYLPEIERSYRRCLEIGEVPEHEGVIGSGSFKAAYNLGVWFEVNGKNKEARFYYKMALDWGYQPAGERMKALRG</sequence>
<protein>
    <submittedName>
        <fullName evidence="2">Glycosyltransferase family 2 protein</fullName>
    </submittedName>
</protein>
<evidence type="ECO:0000313" key="3">
    <source>
        <dbReference type="Proteomes" id="UP000474104"/>
    </source>
</evidence>
<dbReference type="PANTHER" id="PTHR43630">
    <property type="entry name" value="POLY-BETA-1,6-N-ACETYL-D-GLUCOSAMINE SYNTHASE"/>
    <property type="match status" value="1"/>
</dbReference>
<accession>A0A9X5CCF3</accession>
<dbReference type="PANTHER" id="PTHR43630:SF2">
    <property type="entry name" value="GLYCOSYLTRANSFERASE"/>
    <property type="match status" value="1"/>
</dbReference>
<organism evidence="2 3">
    <name type="scientific">Schaedlerella arabinosiphila</name>
    <dbReference type="NCBI Taxonomy" id="2044587"/>
    <lineage>
        <taxon>Bacteria</taxon>
        <taxon>Bacillati</taxon>
        <taxon>Bacillota</taxon>
        <taxon>Clostridia</taxon>
        <taxon>Lachnospirales</taxon>
        <taxon>Lachnospiraceae</taxon>
        <taxon>Schaedlerella</taxon>
    </lineage>
</organism>
<dbReference type="Gene3D" id="3.90.550.10">
    <property type="entry name" value="Spore Coat Polysaccharide Biosynthesis Protein SpsA, Chain A"/>
    <property type="match status" value="1"/>
</dbReference>
<dbReference type="SUPFAM" id="SSF53448">
    <property type="entry name" value="Nucleotide-diphospho-sugar transferases"/>
    <property type="match status" value="1"/>
</dbReference>
<gene>
    <name evidence="2" type="ORF">FMM80_08210</name>
</gene>
<name>A0A9X5CCF3_9FIRM</name>
<dbReference type="SUPFAM" id="SSF48452">
    <property type="entry name" value="TPR-like"/>
    <property type="match status" value="1"/>
</dbReference>
<dbReference type="InterPro" id="IPR029044">
    <property type="entry name" value="Nucleotide-diphossugar_trans"/>
</dbReference>
<dbReference type="CDD" id="cd02511">
    <property type="entry name" value="Beta4Glucosyltransferase"/>
    <property type="match status" value="1"/>
</dbReference>
<proteinExistence type="predicted"/>
<dbReference type="Pfam" id="PF00535">
    <property type="entry name" value="Glycos_transf_2"/>
    <property type="match status" value="1"/>
</dbReference>